<protein>
    <submittedName>
        <fullName evidence="2">Uncharacterized protein</fullName>
    </submittedName>
</protein>
<comment type="caution">
    <text evidence="2">The sequence shown here is derived from an EMBL/GenBank/DDBJ whole genome shotgun (WGS) entry which is preliminary data.</text>
</comment>
<accession>A0A2M6WTD7</accession>
<keyword evidence="1" id="KW-0472">Membrane</keyword>
<evidence type="ECO:0000256" key="1">
    <source>
        <dbReference type="SAM" id="Phobius"/>
    </source>
</evidence>
<evidence type="ECO:0000313" key="2">
    <source>
        <dbReference type="EMBL" id="PIT96054.1"/>
    </source>
</evidence>
<keyword evidence="1" id="KW-0812">Transmembrane</keyword>
<reference evidence="3" key="1">
    <citation type="submission" date="2017-09" db="EMBL/GenBank/DDBJ databases">
        <title>Depth-based differentiation of microbial function through sediment-hosted aquifers and enrichment of novel symbionts in the deep terrestrial subsurface.</title>
        <authorList>
            <person name="Probst A.J."/>
            <person name="Ladd B."/>
            <person name="Jarett J.K."/>
            <person name="Geller-Mcgrath D.E."/>
            <person name="Sieber C.M.K."/>
            <person name="Emerson J.B."/>
            <person name="Anantharaman K."/>
            <person name="Thomas B.C."/>
            <person name="Malmstrom R."/>
            <person name="Stieglmeier M."/>
            <person name="Klingl A."/>
            <person name="Woyke T."/>
            <person name="Ryan C.M."/>
            <person name="Banfield J.F."/>
        </authorList>
    </citation>
    <scope>NUCLEOTIDE SEQUENCE [LARGE SCALE GENOMIC DNA]</scope>
</reference>
<organism evidence="2 3">
    <name type="scientific">Candidatus Falkowbacteria bacterium CG10_big_fil_rev_8_21_14_0_10_37_14</name>
    <dbReference type="NCBI Taxonomy" id="1974561"/>
    <lineage>
        <taxon>Bacteria</taxon>
        <taxon>Candidatus Falkowiibacteriota</taxon>
    </lineage>
</organism>
<gene>
    <name evidence="2" type="ORF">COT94_02210</name>
</gene>
<feature type="transmembrane region" description="Helical" evidence="1">
    <location>
        <begin position="7"/>
        <end position="28"/>
    </location>
</feature>
<name>A0A2M6WTD7_9BACT</name>
<proteinExistence type="predicted"/>
<dbReference type="AlphaFoldDB" id="A0A2M6WTD7"/>
<evidence type="ECO:0000313" key="3">
    <source>
        <dbReference type="Proteomes" id="UP000228533"/>
    </source>
</evidence>
<keyword evidence="1" id="KW-1133">Transmembrane helix</keyword>
<dbReference type="Proteomes" id="UP000228533">
    <property type="component" value="Unassembled WGS sequence"/>
</dbReference>
<dbReference type="EMBL" id="PFAM01000013">
    <property type="protein sequence ID" value="PIT96054.1"/>
    <property type="molecule type" value="Genomic_DNA"/>
</dbReference>
<sequence>MRRLGFTIIELLIFLASLFIGLFVYLWLTNKVVQEERNILTTVLIQPTKIKKPELINTVEAPGPAIQTTVSSSYKAVNWIPFSSSFFTLSFRLPTGLEIKEDAKQLSIAMAPYTMRESGDDNAFFRLTKYSNNKNQESQLKMYKQRLQNIEESVVEIDGLSFVVLNGDDLGNFKGAGVGRVTVVFFNASWLEIVEHPVNNESTLDLNELGNKILLTFQFVK</sequence>